<dbReference type="eggNOG" id="ENOG502QQUP">
    <property type="taxonomic scope" value="Eukaryota"/>
</dbReference>
<keyword evidence="4" id="KW-0677">Repeat</keyword>
<dbReference type="OrthoDB" id="1924260at2759"/>
<dbReference type="InterPro" id="IPR002088">
    <property type="entry name" value="Prenyl_trans_a"/>
</dbReference>
<comment type="similarity">
    <text evidence="1">Belongs to the protein prenyltransferase subunit alpha family.</text>
</comment>
<dbReference type="PANTHER" id="PTHR11129:SF3">
    <property type="entry name" value="PROTEIN PRENYLTRANSFERASE ALPHA SUBUNIT REPEAT-CONTAINING PROTEIN 1"/>
    <property type="match status" value="1"/>
</dbReference>
<dbReference type="HOGENOM" id="CLU_066043_0_0_1"/>
<name>S7RL30_GLOTA</name>
<evidence type="ECO:0000313" key="6">
    <source>
        <dbReference type="Proteomes" id="UP000030669"/>
    </source>
</evidence>
<accession>S7RL30</accession>
<evidence type="ECO:0000256" key="3">
    <source>
        <dbReference type="ARBA" id="ARBA00022679"/>
    </source>
</evidence>
<gene>
    <name evidence="5" type="ORF">GLOTRDRAFT_60959</name>
</gene>
<dbReference type="OMA" id="ETYPRNY"/>
<evidence type="ECO:0000313" key="5">
    <source>
        <dbReference type="EMBL" id="EPQ55070.1"/>
    </source>
</evidence>
<dbReference type="Pfam" id="PF01239">
    <property type="entry name" value="PPTA"/>
    <property type="match status" value="2"/>
</dbReference>
<dbReference type="GO" id="GO:0005737">
    <property type="term" value="C:cytoplasm"/>
    <property type="evidence" value="ECO:0007669"/>
    <property type="project" value="TreeGrafter"/>
</dbReference>
<dbReference type="PANTHER" id="PTHR11129">
    <property type="entry name" value="PROTEIN FARNESYLTRANSFERASE ALPHA SUBUNIT/RAB GERANYLGERANYL TRANSFERASE ALPHA SUBUNIT"/>
    <property type="match status" value="1"/>
</dbReference>
<sequence length="311" mass="35409">MDKALMSFRQLAEVLSLPLKSIEILPGHGNEWQPFFSAYGPFLYQDENLGVPQRMLYQSYLVAIREMAAIGNATAHSRQTVPTELVGITNVLLLANPAHQTALKRRKSLVQAGSLEPRKELDFLEALLSIRETSKQSMLWCYRRWLINQMQYRLRVQSTGSADMHEPGVGSADSMSLDGACPPLDVLRTELSIASRACDIYPRNYFAWLHRLLCMQALLPRDAEVADADAYKMFFILDEFTWARRWLETHVADYSAVHYLMSLSQHIRQIPHLGSSSAAEPILEAVESLSTHAQTLVQTYPDHETLWLYLR</sequence>
<keyword evidence="6" id="KW-1185">Reference proteome</keyword>
<dbReference type="Gene3D" id="1.25.40.120">
    <property type="entry name" value="Protein prenylyltransferase"/>
    <property type="match status" value="1"/>
</dbReference>
<evidence type="ECO:0000256" key="2">
    <source>
        <dbReference type="ARBA" id="ARBA00022602"/>
    </source>
</evidence>
<protein>
    <submittedName>
        <fullName evidence="5">Protein prenylyltransferase</fullName>
    </submittedName>
</protein>
<dbReference type="AlphaFoldDB" id="S7RL30"/>
<proteinExistence type="inferred from homology"/>
<reference evidence="5 6" key="1">
    <citation type="journal article" date="2012" name="Science">
        <title>The Paleozoic origin of enzymatic lignin decomposition reconstructed from 31 fungal genomes.</title>
        <authorList>
            <person name="Floudas D."/>
            <person name="Binder M."/>
            <person name="Riley R."/>
            <person name="Barry K."/>
            <person name="Blanchette R.A."/>
            <person name="Henrissat B."/>
            <person name="Martinez A.T."/>
            <person name="Otillar R."/>
            <person name="Spatafora J.W."/>
            <person name="Yadav J.S."/>
            <person name="Aerts A."/>
            <person name="Benoit I."/>
            <person name="Boyd A."/>
            <person name="Carlson A."/>
            <person name="Copeland A."/>
            <person name="Coutinho P.M."/>
            <person name="de Vries R.P."/>
            <person name="Ferreira P."/>
            <person name="Findley K."/>
            <person name="Foster B."/>
            <person name="Gaskell J."/>
            <person name="Glotzer D."/>
            <person name="Gorecki P."/>
            <person name="Heitman J."/>
            <person name="Hesse C."/>
            <person name="Hori C."/>
            <person name="Igarashi K."/>
            <person name="Jurgens J.A."/>
            <person name="Kallen N."/>
            <person name="Kersten P."/>
            <person name="Kohler A."/>
            <person name="Kuees U."/>
            <person name="Kumar T.K.A."/>
            <person name="Kuo A."/>
            <person name="LaButti K."/>
            <person name="Larrondo L.F."/>
            <person name="Lindquist E."/>
            <person name="Ling A."/>
            <person name="Lombard V."/>
            <person name="Lucas S."/>
            <person name="Lundell T."/>
            <person name="Martin R."/>
            <person name="McLaughlin D.J."/>
            <person name="Morgenstern I."/>
            <person name="Morin E."/>
            <person name="Murat C."/>
            <person name="Nagy L.G."/>
            <person name="Nolan M."/>
            <person name="Ohm R.A."/>
            <person name="Patyshakuliyeva A."/>
            <person name="Rokas A."/>
            <person name="Ruiz-Duenas F.J."/>
            <person name="Sabat G."/>
            <person name="Salamov A."/>
            <person name="Samejima M."/>
            <person name="Schmutz J."/>
            <person name="Slot J.C."/>
            <person name="St John F."/>
            <person name="Stenlid J."/>
            <person name="Sun H."/>
            <person name="Sun S."/>
            <person name="Syed K."/>
            <person name="Tsang A."/>
            <person name="Wiebenga A."/>
            <person name="Young D."/>
            <person name="Pisabarro A."/>
            <person name="Eastwood D.C."/>
            <person name="Martin F."/>
            <person name="Cullen D."/>
            <person name="Grigoriev I.V."/>
            <person name="Hibbett D.S."/>
        </authorList>
    </citation>
    <scope>NUCLEOTIDE SEQUENCE [LARGE SCALE GENOMIC DNA]</scope>
    <source>
        <strain evidence="5 6">ATCC 11539</strain>
    </source>
</reference>
<dbReference type="Proteomes" id="UP000030669">
    <property type="component" value="Unassembled WGS sequence"/>
</dbReference>
<keyword evidence="2" id="KW-0637">Prenyltransferase</keyword>
<dbReference type="GO" id="GO:0008318">
    <property type="term" value="F:protein prenyltransferase activity"/>
    <property type="evidence" value="ECO:0007669"/>
    <property type="project" value="InterPro"/>
</dbReference>
<evidence type="ECO:0000256" key="1">
    <source>
        <dbReference type="ARBA" id="ARBA00006734"/>
    </source>
</evidence>
<dbReference type="GeneID" id="19307402"/>
<dbReference type="KEGG" id="gtr:GLOTRDRAFT_60959"/>
<organism evidence="5 6">
    <name type="scientific">Gloeophyllum trabeum (strain ATCC 11539 / FP-39264 / Madison 617)</name>
    <name type="common">Brown rot fungus</name>
    <dbReference type="NCBI Taxonomy" id="670483"/>
    <lineage>
        <taxon>Eukaryota</taxon>
        <taxon>Fungi</taxon>
        <taxon>Dikarya</taxon>
        <taxon>Basidiomycota</taxon>
        <taxon>Agaricomycotina</taxon>
        <taxon>Agaricomycetes</taxon>
        <taxon>Gloeophyllales</taxon>
        <taxon>Gloeophyllaceae</taxon>
        <taxon>Gloeophyllum</taxon>
    </lineage>
</organism>
<evidence type="ECO:0000256" key="4">
    <source>
        <dbReference type="ARBA" id="ARBA00022737"/>
    </source>
</evidence>
<dbReference type="SUPFAM" id="SSF48439">
    <property type="entry name" value="Protein prenylyltransferase"/>
    <property type="match status" value="1"/>
</dbReference>
<dbReference type="RefSeq" id="XP_007866241.1">
    <property type="nucleotide sequence ID" value="XM_007868050.1"/>
</dbReference>
<dbReference type="EMBL" id="KB469302">
    <property type="protein sequence ID" value="EPQ55070.1"/>
    <property type="molecule type" value="Genomic_DNA"/>
</dbReference>
<feature type="non-terminal residue" evidence="5">
    <location>
        <position position="311"/>
    </location>
</feature>
<keyword evidence="3 5" id="KW-0808">Transferase</keyword>